<dbReference type="Proteomes" id="UP000234323">
    <property type="component" value="Unassembled WGS sequence"/>
</dbReference>
<feature type="compositionally biased region" description="Basic and acidic residues" evidence="1">
    <location>
        <begin position="113"/>
        <end position="129"/>
    </location>
</feature>
<dbReference type="AlphaFoldDB" id="A0A2I1HJR8"/>
<reference evidence="2 3" key="1">
    <citation type="submission" date="2015-10" db="EMBL/GenBank/DDBJ databases">
        <title>Genome analyses suggest a sexual origin of heterokaryosis in a supposedly ancient asexual fungus.</title>
        <authorList>
            <person name="Ropars J."/>
            <person name="Sedzielewska K."/>
            <person name="Noel J."/>
            <person name="Charron P."/>
            <person name="Farinelli L."/>
            <person name="Marton T."/>
            <person name="Kruger M."/>
            <person name="Pelin A."/>
            <person name="Brachmann A."/>
            <person name="Corradi N."/>
        </authorList>
    </citation>
    <scope>NUCLEOTIDE SEQUENCE [LARGE SCALE GENOMIC DNA]</scope>
    <source>
        <strain evidence="2 3">A4</strain>
    </source>
</reference>
<dbReference type="EMBL" id="LLXI01003379">
    <property type="protein sequence ID" value="PKY59137.1"/>
    <property type="molecule type" value="Genomic_DNA"/>
</dbReference>
<feature type="region of interest" description="Disordered" evidence="1">
    <location>
        <begin position="111"/>
        <end position="178"/>
    </location>
</feature>
<organism evidence="2 3">
    <name type="scientific">Rhizophagus irregularis</name>
    <dbReference type="NCBI Taxonomy" id="588596"/>
    <lineage>
        <taxon>Eukaryota</taxon>
        <taxon>Fungi</taxon>
        <taxon>Fungi incertae sedis</taxon>
        <taxon>Mucoromycota</taxon>
        <taxon>Glomeromycotina</taxon>
        <taxon>Glomeromycetes</taxon>
        <taxon>Glomerales</taxon>
        <taxon>Glomeraceae</taxon>
        <taxon>Rhizophagus</taxon>
    </lineage>
</organism>
<accession>A0A2I1HJR8</accession>
<evidence type="ECO:0000256" key="1">
    <source>
        <dbReference type="SAM" id="MobiDB-lite"/>
    </source>
</evidence>
<sequence>MCSGKSFFLRELENNYNRQKVCLITHKELKWCQHSRPILKKVPNKQKAKNVSNKKPDKFGEAANPTNFTSQAQATNIQPTTLSLIFSIALYVSSSTARCGNDPVDQTVIPENSWKKDKQKVHVTDDKQVKNHKNQSTTAKPGAKTLDKNPKKDKKSSIPEATQILTGYKAVGDEQEQI</sequence>
<protein>
    <submittedName>
        <fullName evidence="2">Uncharacterized protein</fullName>
    </submittedName>
</protein>
<gene>
    <name evidence="2" type="ORF">RhiirA4_481631</name>
</gene>
<dbReference type="VEuPathDB" id="FungiDB:FUN_010544"/>
<evidence type="ECO:0000313" key="3">
    <source>
        <dbReference type="Proteomes" id="UP000234323"/>
    </source>
</evidence>
<evidence type="ECO:0000313" key="2">
    <source>
        <dbReference type="EMBL" id="PKY59137.1"/>
    </source>
</evidence>
<name>A0A2I1HJR8_9GLOM</name>
<keyword evidence="3" id="KW-1185">Reference proteome</keyword>
<feature type="region of interest" description="Disordered" evidence="1">
    <location>
        <begin position="43"/>
        <end position="72"/>
    </location>
</feature>
<dbReference type="VEuPathDB" id="FungiDB:RhiirFUN_005465"/>
<comment type="caution">
    <text evidence="2">The sequence shown here is derived from an EMBL/GenBank/DDBJ whole genome shotgun (WGS) entry which is preliminary data.</text>
</comment>
<proteinExistence type="predicted"/>